<accession>A0A3R7H199</accession>
<reference evidence="3 4" key="1">
    <citation type="submission" date="2018-09" db="EMBL/GenBank/DDBJ databases">
        <title>Genome comparison of Alicycliphilus sp. BQ1, a polyurethanolytic bacterium, with its closest phylogenetic relatives Alicycliphilus denitrificans BC and K601, unable to attack polyurethane.</title>
        <authorList>
            <person name="Loza-Tavera H."/>
            <person name="Lozano L."/>
            <person name="Cevallos M."/>
            <person name="Maya-Lucas O."/>
            <person name="Garcia-Mena J."/>
            <person name="Hernandez J."/>
        </authorList>
    </citation>
    <scope>NUCLEOTIDE SEQUENCE [LARGE SCALE GENOMIC DNA]</scope>
    <source>
        <strain evidence="3 4">BQ1</strain>
    </source>
</reference>
<dbReference type="RefSeq" id="WP_094438918.1">
    <property type="nucleotide sequence ID" value="NZ_AP024172.1"/>
</dbReference>
<sequence>MKLSRRHALLAAAAIALPAWAQDYPARTITLVVPFTAGGGVDAVARLLAEKLRASLKQPVVVDNKPGASGMLGAAAVAKAPGDGYTLLLGSAGETAINPLVYKARMQYQPQKDLAPITLVTRVPNVLVASPGFPAKNVAELVSYAKANPGKVGYATSGVGNPQHLNGELLASVAGIRLNHVPYKGAANQLVDVASGVVDMAFVSYAGAAPFIKGGRVKVLAVTSARRASFAPDIPAIAETPATASYSLENWFGLFAPASTPAAIQARLNAAAADALKDPELIKRLREQGGEPAPMTQQQFRDFIAQETQKYAQIVESAHITPE</sequence>
<dbReference type="PIRSF" id="PIRSF017082">
    <property type="entry name" value="YflP"/>
    <property type="match status" value="1"/>
</dbReference>
<evidence type="ECO:0000313" key="4">
    <source>
        <dbReference type="Proteomes" id="UP000216225"/>
    </source>
</evidence>
<organism evidence="3 4">
    <name type="scientific">Alicycliphilus denitrificans</name>
    <dbReference type="NCBI Taxonomy" id="179636"/>
    <lineage>
        <taxon>Bacteria</taxon>
        <taxon>Pseudomonadati</taxon>
        <taxon>Pseudomonadota</taxon>
        <taxon>Betaproteobacteria</taxon>
        <taxon>Burkholderiales</taxon>
        <taxon>Comamonadaceae</taxon>
        <taxon>Alicycliphilus</taxon>
    </lineage>
</organism>
<comment type="caution">
    <text evidence="3">The sequence shown here is derived from an EMBL/GenBank/DDBJ whole genome shotgun (WGS) entry which is preliminary data.</text>
</comment>
<feature type="chain" id="PRO_5018676546" evidence="2">
    <location>
        <begin position="22"/>
        <end position="323"/>
    </location>
</feature>
<evidence type="ECO:0000256" key="1">
    <source>
        <dbReference type="ARBA" id="ARBA00006987"/>
    </source>
</evidence>
<gene>
    <name evidence="3" type="ORF">CE154_011045</name>
</gene>
<feature type="signal peptide" evidence="2">
    <location>
        <begin position="1"/>
        <end position="21"/>
    </location>
</feature>
<dbReference type="InterPro" id="IPR042100">
    <property type="entry name" value="Bug_dom1"/>
</dbReference>
<dbReference type="InterPro" id="IPR005064">
    <property type="entry name" value="BUG"/>
</dbReference>
<dbReference type="EMBL" id="NKDB02000002">
    <property type="protein sequence ID" value="RKJ96558.1"/>
    <property type="molecule type" value="Genomic_DNA"/>
</dbReference>
<dbReference type="SUPFAM" id="SSF53850">
    <property type="entry name" value="Periplasmic binding protein-like II"/>
    <property type="match status" value="1"/>
</dbReference>
<dbReference type="Gene3D" id="3.40.190.10">
    <property type="entry name" value="Periplasmic binding protein-like II"/>
    <property type="match status" value="1"/>
</dbReference>
<proteinExistence type="inferred from homology"/>
<dbReference type="PANTHER" id="PTHR42928">
    <property type="entry name" value="TRICARBOXYLATE-BINDING PROTEIN"/>
    <property type="match status" value="1"/>
</dbReference>
<protein>
    <submittedName>
        <fullName evidence="3">Tripartite tricarboxylate transporter substrate binding protein</fullName>
    </submittedName>
</protein>
<name>A0A3R7H199_9BURK</name>
<dbReference type="CDD" id="cd13578">
    <property type="entry name" value="PBP2_Bug27"/>
    <property type="match status" value="1"/>
</dbReference>
<dbReference type="Proteomes" id="UP000216225">
    <property type="component" value="Unassembled WGS sequence"/>
</dbReference>
<dbReference type="PANTHER" id="PTHR42928:SF5">
    <property type="entry name" value="BLR1237 PROTEIN"/>
    <property type="match status" value="1"/>
</dbReference>
<comment type="similarity">
    <text evidence="1">Belongs to the UPF0065 (bug) family.</text>
</comment>
<keyword evidence="2" id="KW-0732">Signal</keyword>
<evidence type="ECO:0000256" key="2">
    <source>
        <dbReference type="SAM" id="SignalP"/>
    </source>
</evidence>
<dbReference type="Gene3D" id="3.40.190.150">
    <property type="entry name" value="Bordetella uptake gene, domain 1"/>
    <property type="match status" value="1"/>
</dbReference>
<dbReference type="Pfam" id="PF03401">
    <property type="entry name" value="TctC"/>
    <property type="match status" value="1"/>
</dbReference>
<dbReference type="AlphaFoldDB" id="A0A3R7H199"/>
<evidence type="ECO:0000313" key="3">
    <source>
        <dbReference type="EMBL" id="RKJ96558.1"/>
    </source>
</evidence>